<evidence type="ECO:0000313" key="1">
    <source>
        <dbReference type="EMBL" id="MBK7416170.1"/>
    </source>
</evidence>
<proteinExistence type="predicted"/>
<keyword evidence="1" id="KW-0489">Methyltransferase</keyword>
<name>A0A935JZI0_9RHOO</name>
<sequence length="216" mass="24305">MPTNNTANPFETGDDEIERFALEECIKRQRVDHRVAVMVWPAAHCELAVKFAKLSARVTAADREANQQNVEGRILASGYGNEIRYASLDLPNIPDDLPDEPYDIIVIRYGLSHLPYLEARAVIRQFMLKLRIGGKLYVSILGINSELGDGYEDREKTVEERFCNLAPAMIKKYNIKGKVCLYSERNLFLLLLEAGASVLRTLTTTYGNVKAVAVRV</sequence>
<dbReference type="SUPFAM" id="SSF53335">
    <property type="entry name" value="S-adenosyl-L-methionine-dependent methyltransferases"/>
    <property type="match status" value="1"/>
</dbReference>
<dbReference type="AlphaFoldDB" id="A0A935JZI0"/>
<dbReference type="Gene3D" id="3.40.50.150">
    <property type="entry name" value="Vaccinia Virus protein VP39"/>
    <property type="match status" value="1"/>
</dbReference>
<dbReference type="GO" id="GO:0008168">
    <property type="term" value="F:methyltransferase activity"/>
    <property type="evidence" value="ECO:0007669"/>
    <property type="project" value="UniProtKB-KW"/>
</dbReference>
<reference evidence="1 2" key="1">
    <citation type="submission" date="2020-10" db="EMBL/GenBank/DDBJ databases">
        <title>Connecting structure to function with the recovery of over 1000 high-quality activated sludge metagenome-assembled genomes encoding full-length rRNA genes using long-read sequencing.</title>
        <authorList>
            <person name="Singleton C.M."/>
            <person name="Petriglieri F."/>
            <person name="Kristensen J.M."/>
            <person name="Kirkegaard R.H."/>
            <person name="Michaelsen T.Y."/>
            <person name="Andersen M.H."/>
            <person name="Karst S.M."/>
            <person name="Dueholm M.S."/>
            <person name="Nielsen P.H."/>
            <person name="Albertsen M."/>
        </authorList>
    </citation>
    <scope>NUCLEOTIDE SEQUENCE [LARGE SCALE GENOMIC DNA]</scope>
    <source>
        <strain evidence="1">EsbW_18-Q3-R4-48_BATAC.463</strain>
    </source>
</reference>
<dbReference type="InterPro" id="IPR029063">
    <property type="entry name" value="SAM-dependent_MTases_sf"/>
</dbReference>
<protein>
    <submittedName>
        <fullName evidence="1">Class I SAM-dependent methyltransferase</fullName>
    </submittedName>
</protein>
<dbReference type="GO" id="GO:0032259">
    <property type="term" value="P:methylation"/>
    <property type="evidence" value="ECO:0007669"/>
    <property type="project" value="UniProtKB-KW"/>
</dbReference>
<evidence type="ECO:0000313" key="2">
    <source>
        <dbReference type="Proteomes" id="UP000739411"/>
    </source>
</evidence>
<dbReference type="EMBL" id="JADJMS010000034">
    <property type="protein sequence ID" value="MBK7416170.1"/>
    <property type="molecule type" value="Genomic_DNA"/>
</dbReference>
<accession>A0A935JZI0</accession>
<comment type="caution">
    <text evidence="1">The sequence shown here is derived from an EMBL/GenBank/DDBJ whole genome shotgun (WGS) entry which is preliminary data.</text>
</comment>
<organism evidence="1 2">
    <name type="scientific">Candidatus Dechloromonas phosphorivorans</name>
    <dbReference type="NCBI Taxonomy" id="2899244"/>
    <lineage>
        <taxon>Bacteria</taxon>
        <taxon>Pseudomonadati</taxon>
        <taxon>Pseudomonadota</taxon>
        <taxon>Betaproteobacteria</taxon>
        <taxon>Rhodocyclales</taxon>
        <taxon>Azonexaceae</taxon>
        <taxon>Dechloromonas</taxon>
    </lineage>
</organism>
<dbReference type="Proteomes" id="UP000739411">
    <property type="component" value="Unassembled WGS sequence"/>
</dbReference>
<gene>
    <name evidence="1" type="ORF">IPJ38_14730</name>
</gene>
<keyword evidence="1" id="KW-0808">Transferase</keyword>